<accession>A0A679IW43</accession>
<protein>
    <recommendedName>
        <fullName evidence="2">Anti-sigma factor NepR domain-containing protein</fullName>
    </recommendedName>
</protein>
<evidence type="ECO:0000313" key="3">
    <source>
        <dbReference type="EMBL" id="CAA2100512.1"/>
    </source>
</evidence>
<name>A0A679IW43_9HYPH</name>
<feature type="domain" description="Anti-sigma factor NepR" evidence="2">
    <location>
        <begin position="56"/>
        <end position="89"/>
    </location>
</feature>
<reference evidence="3" key="1">
    <citation type="submission" date="2019-12" db="EMBL/GenBank/DDBJ databases">
        <authorList>
            <person name="Cremers G."/>
        </authorList>
    </citation>
    <scope>NUCLEOTIDE SEQUENCE</scope>
    <source>
        <strain evidence="3">Mbul1</strain>
    </source>
</reference>
<feature type="region of interest" description="Disordered" evidence="1">
    <location>
        <begin position="1"/>
        <end position="52"/>
    </location>
</feature>
<feature type="compositionally biased region" description="Low complexity" evidence="1">
    <location>
        <begin position="37"/>
        <end position="50"/>
    </location>
</feature>
<proteinExistence type="predicted"/>
<gene>
    <name evidence="3" type="ORF">MBUL_00707</name>
</gene>
<evidence type="ECO:0000259" key="2">
    <source>
        <dbReference type="Pfam" id="PF18557"/>
    </source>
</evidence>
<dbReference type="AlphaFoldDB" id="A0A679IW43"/>
<dbReference type="Pfam" id="PF18557">
    <property type="entry name" value="NepR"/>
    <property type="match status" value="1"/>
</dbReference>
<sequence length="96" mass="10030">MTIDASDIHSPFEVQDAGKRASGSHAAGGEAPSPETGALACPAAAGARAGMNTETRRRIGRNLRILYGDVLNLPLPDRFEALLTELSAKPASRETS</sequence>
<dbReference type="EMBL" id="LR743504">
    <property type="protein sequence ID" value="CAA2100512.1"/>
    <property type="molecule type" value="Genomic_DNA"/>
</dbReference>
<organism evidence="3">
    <name type="scientific">Methylobacterium bullatum</name>
    <dbReference type="NCBI Taxonomy" id="570505"/>
    <lineage>
        <taxon>Bacteria</taxon>
        <taxon>Pseudomonadati</taxon>
        <taxon>Pseudomonadota</taxon>
        <taxon>Alphaproteobacteria</taxon>
        <taxon>Hyphomicrobiales</taxon>
        <taxon>Methylobacteriaceae</taxon>
        <taxon>Methylobacterium</taxon>
    </lineage>
</organism>
<evidence type="ECO:0000256" key="1">
    <source>
        <dbReference type="SAM" id="MobiDB-lite"/>
    </source>
</evidence>
<dbReference type="InterPro" id="IPR041649">
    <property type="entry name" value="NepR"/>
</dbReference>